<protein>
    <submittedName>
        <fullName evidence="1">Uncharacterized protein</fullName>
    </submittedName>
</protein>
<name>A0A3B0S213_9ZZZZ</name>
<dbReference type="EMBL" id="UOEK01000184">
    <property type="protein sequence ID" value="VAW00275.1"/>
    <property type="molecule type" value="Genomic_DNA"/>
</dbReference>
<evidence type="ECO:0000313" key="1">
    <source>
        <dbReference type="EMBL" id="VAW00275.1"/>
    </source>
</evidence>
<dbReference type="AlphaFoldDB" id="A0A3B0S213"/>
<gene>
    <name evidence="1" type="ORF">MNBD_ACTINO02-35</name>
</gene>
<organism evidence="1">
    <name type="scientific">hydrothermal vent metagenome</name>
    <dbReference type="NCBI Taxonomy" id="652676"/>
    <lineage>
        <taxon>unclassified sequences</taxon>
        <taxon>metagenomes</taxon>
        <taxon>ecological metagenomes</taxon>
    </lineage>
</organism>
<accession>A0A3B0S213</accession>
<reference evidence="1" key="1">
    <citation type="submission" date="2018-06" db="EMBL/GenBank/DDBJ databases">
        <authorList>
            <person name="Zhirakovskaya E."/>
        </authorList>
    </citation>
    <scope>NUCLEOTIDE SEQUENCE</scope>
</reference>
<sequence>MHLVVSTVTRGGGAEDNCEIVCSGVRDLHIFNESSSLWDFVEVTAASARPIPDGSMVLDLTMWTVVDSQLDDLMRRDHGG</sequence>
<proteinExistence type="predicted"/>